<dbReference type="PANTHER" id="PTHR43479:SF11">
    <property type="entry name" value="ACREF_ENVCD OPERON REPRESSOR-RELATED"/>
    <property type="match status" value="1"/>
</dbReference>
<evidence type="ECO:0000259" key="3">
    <source>
        <dbReference type="PROSITE" id="PS50977"/>
    </source>
</evidence>
<evidence type="ECO:0000313" key="5">
    <source>
        <dbReference type="Proteomes" id="UP000462014"/>
    </source>
</evidence>
<keyword evidence="1 2" id="KW-0238">DNA-binding</keyword>
<dbReference type="PANTHER" id="PTHR43479">
    <property type="entry name" value="ACREF/ENVCD OPERON REPRESSOR-RELATED"/>
    <property type="match status" value="1"/>
</dbReference>
<dbReference type="Gene3D" id="1.10.10.60">
    <property type="entry name" value="Homeodomain-like"/>
    <property type="match status" value="1"/>
</dbReference>
<dbReference type="AlphaFoldDB" id="A0A7K1SXE0"/>
<sequence>MSNSSDPQEIKKDQILNAAYRRFSHYGYSKTTMNDIAGDLSMSKALLYYYFPDKSRLYAGVIRKLSGEYLTALKHKVQKSSTIDEAFFFILQKMHQTISSHYNFFDYIKLNQQNLPELIWNVIQEVHETEVSLLTELYRKQEGEAFAKKYDLKQLIQLIFKSLETVGTSTHKQKTTFFPDAEQLEVIYTQKKLLLQILLNGLKSL</sequence>
<evidence type="ECO:0000256" key="1">
    <source>
        <dbReference type="ARBA" id="ARBA00023125"/>
    </source>
</evidence>
<feature type="DNA-binding region" description="H-T-H motif" evidence="2">
    <location>
        <begin position="32"/>
        <end position="51"/>
    </location>
</feature>
<reference evidence="4 5" key="1">
    <citation type="submission" date="2019-12" db="EMBL/GenBank/DDBJ databases">
        <title>Mucilaginibacter sp. HMF7410 genome sequencing and assembly.</title>
        <authorList>
            <person name="Kang H."/>
            <person name="Cha I."/>
            <person name="Kim H."/>
            <person name="Joh K."/>
        </authorList>
    </citation>
    <scope>NUCLEOTIDE SEQUENCE [LARGE SCALE GENOMIC DNA]</scope>
    <source>
        <strain evidence="4 5">HMF7410</strain>
    </source>
</reference>
<dbReference type="SUPFAM" id="SSF46689">
    <property type="entry name" value="Homeodomain-like"/>
    <property type="match status" value="1"/>
</dbReference>
<organism evidence="4 5">
    <name type="scientific">Mucilaginibacter arboris</name>
    <dbReference type="NCBI Taxonomy" id="2682090"/>
    <lineage>
        <taxon>Bacteria</taxon>
        <taxon>Pseudomonadati</taxon>
        <taxon>Bacteroidota</taxon>
        <taxon>Sphingobacteriia</taxon>
        <taxon>Sphingobacteriales</taxon>
        <taxon>Sphingobacteriaceae</taxon>
        <taxon>Mucilaginibacter</taxon>
    </lineage>
</organism>
<proteinExistence type="predicted"/>
<dbReference type="Pfam" id="PF00440">
    <property type="entry name" value="TetR_N"/>
    <property type="match status" value="1"/>
</dbReference>
<dbReference type="InterPro" id="IPR009057">
    <property type="entry name" value="Homeodomain-like_sf"/>
</dbReference>
<dbReference type="GO" id="GO:0003677">
    <property type="term" value="F:DNA binding"/>
    <property type="evidence" value="ECO:0007669"/>
    <property type="project" value="UniProtKB-UniRule"/>
</dbReference>
<dbReference type="RefSeq" id="WP_157566261.1">
    <property type="nucleotide sequence ID" value="NZ_WPIK01000007.1"/>
</dbReference>
<dbReference type="EMBL" id="WPIK01000007">
    <property type="protein sequence ID" value="MVN21700.1"/>
    <property type="molecule type" value="Genomic_DNA"/>
</dbReference>
<dbReference type="Proteomes" id="UP000462014">
    <property type="component" value="Unassembled WGS sequence"/>
</dbReference>
<dbReference type="PROSITE" id="PS50977">
    <property type="entry name" value="HTH_TETR_2"/>
    <property type="match status" value="1"/>
</dbReference>
<accession>A0A7K1SXE0</accession>
<keyword evidence="5" id="KW-1185">Reference proteome</keyword>
<gene>
    <name evidence="4" type="ORF">GO621_09145</name>
</gene>
<name>A0A7K1SXE0_9SPHI</name>
<feature type="domain" description="HTH tetR-type" evidence="3">
    <location>
        <begin position="9"/>
        <end position="69"/>
    </location>
</feature>
<dbReference type="Gene3D" id="1.10.357.10">
    <property type="entry name" value="Tetracycline Repressor, domain 2"/>
    <property type="match status" value="1"/>
</dbReference>
<dbReference type="InterPro" id="IPR050624">
    <property type="entry name" value="HTH-type_Tx_Regulator"/>
</dbReference>
<evidence type="ECO:0000256" key="2">
    <source>
        <dbReference type="PROSITE-ProRule" id="PRU00335"/>
    </source>
</evidence>
<comment type="caution">
    <text evidence="4">The sequence shown here is derived from an EMBL/GenBank/DDBJ whole genome shotgun (WGS) entry which is preliminary data.</text>
</comment>
<protein>
    <submittedName>
        <fullName evidence="4">TetR family transcriptional regulator</fullName>
    </submittedName>
</protein>
<dbReference type="InterPro" id="IPR001647">
    <property type="entry name" value="HTH_TetR"/>
</dbReference>
<evidence type="ECO:0000313" key="4">
    <source>
        <dbReference type="EMBL" id="MVN21700.1"/>
    </source>
</evidence>
<dbReference type="PRINTS" id="PR00455">
    <property type="entry name" value="HTHTETR"/>
</dbReference>